<dbReference type="Proteomes" id="UP000539538">
    <property type="component" value="Unassembled WGS sequence"/>
</dbReference>
<protein>
    <submittedName>
        <fullName evidence="1">Uncharacterized protein</fullName>
    </submittedName>
</protein>
<gene>
    <name evidence="1" type="ORF">GGQ99_004727</name>
</gene>
<evidence type="ECO:0000313" key="2">
    <source>
        <dbReference type="Proteomes" id="UP000539538"/>
    </source>
</evidence>
<sequence length="160" mass="17442">MISALSGCLSLDAVRRQRGLMQGIRSDIAPRPDYAVVDLTCMPGSQHETQERDRKLTYYQSLKVSGSAIASAVAIAILHDLKANKISLDGLPQILVERCETTGFQVSLKWDESVVRFFIADVEAKAAVALLKRSGDHDPAMFNRVQASVAALEAKVSQAR</sequence>
<accession>A0ABR6L813</accession>
<evidence type="ECO:0000313" key="1">
    <source>
        <dbReference type="EMBL" id="MBB4652943.1"/>
    </source>
</evidence>
<keyword evidence="2" id="KW-1185">Reference proteome</keyword>
<comment type="caution">
    <text evidence="1">The sequence shown here is derived from an EMBL/GenBank/DDBJ whole genome shotgun (WGS) entry which is preliminary data.</text>
</comment>
<organism evidence="1 2">
    <name type="scientific">Aminobacter niigataensis</name>
    <dbReference type="NCBI Taxonomy" id="83265"/>
    <lineage>
        <taxon>Bacteria</taxon>
        <taxon>Pseudomonadati</taxon>
        <taxon>Pseudomonadota</taxon>
        <taxon>Alphaproteobacteria</taxon>
        <taxon>Hyphomicrobiales</taxon>
        <taxon>Phyllobacteriaceae</taxon>
        <taxon>Aminobacter</taxon>
    </lineage>
</organism>
<proteinExistence type="predicted"/>
<name>A0ABR6L813_9HYPH</name>
<reference evidence="1 2" key="1">
    <citation type="submission" date="2020-08" db="EMBL/GenBank/DDBJ databases">
        <title>Genomic Encyclopedia of Type Strains, Phase IV (KMG-IV): sequencing the most valuable type-strain genomes for metagenomic binning, comparative biology and taxonomic classification.</title>
        <authorList>
            <person name="Goeker M."/>
        </authorList>
    </citation>
    <scope>NUCLEOTIDE SEQUENCE [LARGE SCALE GENOMIC DNA]</scope>
    <source>
        <strain evidence="1 2">DSM 7050</strain>
    </source>
</reference>
<dbReference type="EMBL" id="JACHOT010000009">
    <property type="protein sequence ID" value="MBB4652943.1"/>
    <property type="molecule type" value="Genomic_DNA"/>
</dbReference>
<dbReference type="RefSeq" id="WP_183264347.1">
    <property type="nucleotide sequence ID" value="NZ_BAAAVZ010000026.1"/>
</dbReference>